<evidence type="ECO:0000313" key="14">
    <source>
        <dbReference type="Proteomes" id="UP000270296"/>
    </source>
</evidence>
<dbReference type="SMART" id="SM00294">
    <property type="entry name" value="4.1m"/>
    <property type="match status" value="1"/>
</dbReference>
<evidence type="ECO:0000256" key="11">
    <source>
        <dbReference type="SAM" id="Phobius"/>
    </source>
</evidence>
<dbReference type="PROSITE" id="PS00964">
    <property type="entry name" value="SYNDECAN"/>
    <property type="match status" value="1"/>
</dbReference>
<evidence type="ECO:0000256" key="4">
    <source>
        <dbReference type="ARBA" id="ARBA00022974"/>
    </source>
</evidence>
<feature type="transmembrane region" description="Helical" evidence="11">
    <location>
        <begin position="212"/>
        <end position="243"/>
    </location>
</feature>
<keyword evidence="7 9" id="KW-0325">Glycoprotein</keyword>
<dbReference type="PANTHER" id="PTHR10915">
    <property type="entry name" value="SYNDECAN"/>
    <property type="match status" value="1"/>
</dbReference>
<keyword evidence="14" id="KW-1185">Reference proteome</keyword>
<dbReference type="GO" id="GO:0016477">
    <property type="term" value="P:cell migration"/>
    <property type="evidence" value="ECO:0007669"/>
    <property type="project" value="TreeGrafter"/>
</dbReference>
<dbReference type="GO" id="GO:0016020">
    <property type="term" value="C:membrane"/>
    <property type="evidence" value="ECO:0007669"/>
    <property type="project" value="UniProtKB-SubCell"/>
</dbReference>
<sequence>MKVSTVMREVAAEWFAAAGVVSTIRAEVLTSNSSSLAAQQHKPAGDKWYDKWSPQSANVYVDGKSDRRELTRGSGGGAGGGGGNAPDIDDRASGFGPDDEDTENGSDTRMTTTLVVVIIVVSFREHFSRLSLRIVKHALLGDVQDTVSYSGDEAIGSVDWVVDTVSTLQSSSATSPVSKDIFLTDFTHVPSTEQPPVSPPGWPPESVDSSAIIPLICICILAVIGGAVVGLLAAILLVMFVVYRMRKKDEGSYALDESKCPPSYPYAYQKAPTREFYA</sequence>
<evidence type="ECO:0000256" key="6">
    <source>
        <dbReference type="ARBA" id="ARBA00023136"/>
    </source>
</evidence>
<feature type="compositionally biased region" description="Gly residues" evidence="10">
    <location>
        <begin position="73"/>
        <end position="84"/>
    </location>
</feature>
<organism evidence="15">
    <name type="scientific">Soboliphyme baturini</name>
    <dbReference type="NCBI Taxonomy" id="241478"/>
    <lineage>
        <taxon>Eukaryota</taxon>
        <taxon>Metazoa</taxon>
        <taxon>Ecdysozoa</taxon>
        <taxon>Nematoda</taxon>
        <taxon>Enoplea</taxon>
        <taxon>Dorylaimia</taxon>
        <taxon>Dioctophymatida</taxon>
        <taxon>Dioctophymatoidea</taxon>
        <taxon>Soboliphymatidae</taxon>
        <taxon>Soboliphyme</taxon>
    </lineage>
</organism>
<dbReference type="InterPro" id="IPR027789">
    <property type="entry name" value="Syndecan/Neurexin_dom"/>
</dbReference>
<comment type="function">
    <text evidence="9">Cell surface proteoglycan.</text>
</comment>
<feature type="domain" description="Neurexin/syndecan/glycophorin C" evidence="12">
    <location>
        <begin position="242"/>
        <end position="260"/>
    </location>
</feature>
<dbReference type="InterPro" id="IPR030479">
    <property type="entry name" value="Syndecan_CS"/>
</dbReference>
<comment type="subcellular location">
    <subcellularLocation>
        <location evidence="1 9">Membrane</location>
        <topology evidence="1 9">Single-pass type I membrane protein</topology>
    </subcellularLocation>
</comment>
<protein>
    <recommendedName>
        <fullName evidence="9">Syndecan</fullName>
    </recommendedName>
</protein>
<evidence type="ECO:0000256" key="2">
    <source>
        <dbReference type="ARBA" id="ARBA00005343"/>
    </source>
</evidence>
<comment type="similarity">
    <text evidence="2 9">Belongs to the syndecan proteoglycan family.</text>
</comment>
<evidence type="ECO:0000256" key="5">
    <source>
        <dbReference type="ARBA" id="ARBA00022989"/>
    </source>
</evidence>
<reference evidence="13 14" key="2">
    <citation type="submission" date="2018-11" db="EMBL/GenBank/DDBJ databases">
        <authorList>
            <consortium name="Pathogen Informatics"/>
        </authorList>
    </citation>
    <scope>NUCLEOTIDE SEQUENCE [LARGE SCALE GENOMIC DNA]</scope>
</reference>
<proteinExistence type="inferred from homology"/>
<dbReference type="InterPro" id="IPR001050">
    <property type="entry name" value="Syndecan"/>
</dbReference>
<reference evidence="15" key="1">
    <citation type="submission" date="2016-06" db="UniProtKB">
        <authorList>
            <consortium name="WormBaseParasite"/>
        </authorList>
    </citation>
    <scope>IDENTIFICATION</scope>
</reference>
<evidence type="ECO:0000256" key="8">
    <source>
        <dbReference type="ARBA" id="ARBA00023207"/>
    </source>
</evidence>
<evidence type="ECO:0000259" key="12">
    <source>
        <dbReference type="SMART" id="SM00294"/>
    </source>
</evidence>
<dbReference type="GO" id="GO:0009986">
    <property type="term" value="C:cell surface"/>
    <property type="evidence" value="ECO:0007669"/>
    <property type="project" value="TreeGrafter"/>
</dbReference>
<keyword evidence="4 9" id="KW-0654">Proteoglycan</keyword>
<dbReference type="InterPro" id="IPR003585">
    <property type="entry name" value="Neurexin-like"/>
</dbReference>
<accession>A0A183IY53</accession>
<keyword evidence="8 9" id="KW-0357">Heparan sulfate</keyword>
<evidence type="ECO:0000256" key="1">
    <source>
        <dbReference type="ARBA" id="ARBA00004479"/>
    </source>
</evidence>
<gene>
    <name evidence="13" type="ORF">SBAD_LOCUS8551</name>
</gene>
<dbReference type="OrthoDB" id="10044468at2759"/>
<dbReference type="WBParaSite" id="SBAD_0000886201-mRNA-1">
    <property type="protein sequence ID" value="SBAD_0000886201-mRNA-1"/>
    <property type="gene ID" value="SBAD_0000886201"/>
</dbReference>
<name>A0A183IY53_9BILA</name>
<feature type="region of interest" description="Disordered" evidence="10">
    <location>
        <begin position="64"/>
        <end position="107"/>
    </location>
</feature>
<keyword evidence="3 9" id="KW-0812">Transmembrane</keyword>
<dbReference type="EMBL" id="UZAM01011719">
    <property type="protein sequence ID" value="VDP17860.1"/>
    <property type="molecule type" value="Genomic_DNA"/>
</dbReference>
<evidence type="ECO:0000256" key="7">
    <source>
        <dbReference type="ARBA" id="ARBA00023180"/>
    </source>
</evidence>
<dbReference type="PANTHER" id="PTHR10915:SF1">
    <property type="entry name" value="SYNDECAN"/>
    <property type="match status" value="1"/>
</dbReference>
<keyword evidence="6 11" id="KW-0472">Membrane</keyword>
<evidence type="ECO:0000256" key="3">
    <source>
        <dbReference type="ARBA" id="ARBA00022692"/>
    </source>
</evidence>
<dbReference type="AlphaFoldDB" id="A0A183IY53"/>
<evidence type="ECO:0000313" key="15">
    <source>
        <dbReference type="WBParaSite" id="SBAD_0000886201-mRNA-1"/>
    </source>
</evidence>
<evidence type="ECO:0000313" key="13">
    <source>
        <dbReference type="EMBL" id="VDP17860.1"/>
    </source>
</evidence>
<evidence type="ECO:0000256" key="9">
    <source>
        <dbReference type="RuleBase" id="RU000649"/>
    </source>
</evidence>
<dbReference type="Pfam" id="PF01034">
    <property type="entry name" value="Syndecan"/>
    <property type="match status" value="1"/>
</dbReference>
<evidence type="ECO:0000256" key="10">
    <source>
        <dbReference type="SAM" id="MobiDB-lite"/>
    </source>
</evidence>
<dbReference type="Proteomes" id="UP000270296">
    <property type="component" value="Unassembled WGS sequence"/>
</dbReference>
<keyword evidence="5 11" id="KW-1133">Transmembrane helix</keyword>